<dbReference type="GO" id="GO:0009307">
    <property type="term" value="P:DNA restriction-modification system"/>
    <property type="evidence" value="ECO:0007669"/>
    <property type="project" value="UniProtKB-KW"/>
</dbReference>
<dbReference type="InterPro" id="IPR052021">
    <property type="entry name" value="Type-I_RS_S_subunit"/>
</dbReference>
<dbReference type="CDD" id="cd17291">
    <property type="entry name" value="RMtype1_S_MgeORF438P-TRD-CR_like"/>
    <property type="match status" value="1"/>
</dbReference>
<evidence type="ECO:0000259" key="5">
    <source>
        <dbReference type="Pfam" id="PF01420"/>
    </source>
</evidence>
<dbReference type="Pfam" id="PF01420">
    <property type="entry name" value="Methylase_S"/>
    <property type="match status" value="2"/>
</dbReference>
<evidence type="ECO:0000256" key="3">
    <source>
        <dbReference type="ARBA" id="ARBA00023125"/>
    </source>
</evidence>
<evidence type="ECO:0000313" key="7">
    <source>
        <dbReference type="Proteomes" id="UP000231449"/>
    </source>
</evidence>
<evidence type="ECO:0000256" key="2">
    <source>
        <dbReference type="ARBA" id="ARBA00022747"/>
    </source>
</evidence>
<dbReference type="Proteomes" id="UP000231449">
    <property type="component" value="Unassembled WGS sequence"/>
</dbReference>
<comment type="caution">
    <text evidence="6">The sequence shown here is derived from an EMBL/GenBank/DDBJ whole genome shotgun (WGS) entry which is preliminary data.</text>
</comment>
<organism evidence="6 7">
    <name type="scientific">Huberarchaeum crystalense</name>
    <dbReference type="NCBI Taxonomy" id="2014257"/>
    <lineage>
        <taxon>Archaea</taxon>
        <taxon>Candidatus Huberarchaeota</taxon>
        <taxon>Candidatus Huberarchaeia</taxon>
        <taxon>Candidatus Huberarchaeales</taxon>
        <taxon>Candidatus Huberarchaeaceae</taxon>
        <taxon>Candidatus Huberarchaeum</taxon>
    </lineage>
</organism>
<keyword evidence="3" id="KW-0238">DNA-binding</keyword>
<dbReference type="PANTHER" id="PTHR30408">
    <property type="entry name" value="TYPE-1 RESTRICTION ENZYME ECOKI SPECIFICITY PROTEIN"/>
    <property type="match status" value="1"/>
</dbReference>
<dbReference type="EMBL" id="PFIH01000034">
    <property type="protein sequence ID" value="PIX28079.1"/>
    <property type="molecule type" value="Genomic_DNA"/>
</dbReference>
<feature type="domain" description="Type I restriction modification DNA specificity" evidence="5">
    <location>
        <begin position="103"/>
        <end position="263"/>
    </location>
</feature>
<comment type="similarity">
    <text evidence="1">Belongs to the type-I restriction system S methylase family.</text>
</comment>
<dbReference type="SUPFAM" id="SSF116734">
    <property type="entry name" value="DNA methylase specificity domain"/>
    <property type="match status" value="2"/>
</dbReference>
<gene>
    <name evidence="6" type="ORF">COZ66_01425</name>
</gene>
<feature type="coiled-coil region" evidence="4">
    <location>
        <begin position="240"/>
        <end position="274"/>
    </location>
</feature>
<dbReference type="PANTHER" id="PTHR30408:SF13">
    <property type="entry name" value="TYPE I RESTRICTION ENZYME HINDI SPECIFICITY SUBUNIT"/>
    <property type="match status" value="1"/>
</dbReference>
<protein>
    <recommendedName>
        <fullName evidence="5">Type I restriction modification DNA specificity domain-containing protein</fullName>
    </recommendedName>
</protein>
<dbReference type="Gene3D" id="3.90.220.20">
    <property type="entry name" value="DNA methylase specificity domains"/>
    <property type="match status" value="2"/>
</dbReference>
<dbReference type="GO" id="GO:0003677">
    <property type="term" value="F:DNA binding"/>
    <property type="evidence" value="ECO:0007669"/>
    <property type="project" value="UniProtKB-KW"/>
</dbReference>
<name>A0A2H9N2E3_HUBC1</name>
<evidence type="ECO:0000256" key="1">
    <source>
        <dbReference type="ARBA" id="ARBA00010923"/>
    </source>
</evidence>
<keyword evidence="4" id="KW-0175">Coiled coil</keyword>
<evidence type="ECO:0000313" key="6">
    <source>
        <dbReference type="EMBL" id="PIX28079.1"/>
    </source>
</evidence>
<sequence length="274" mass="30880">MTGGGQPQFNANTIAKLKIPIPPLEIQNKIVSLMDKAYSSKKLKETESQKLLDLINDYVLDELGIKLPELKDKMCFTVNFEEIETGRIDPTSFAHPQDTPNSEKFKEKSLGEVAELVKGQSITKENITEGDYPVIAGGQSSPYLINRYNHKGNVITVSASGAYSGYVWYHDYPIFASDCTVIKSLEEKEILTFYLFCVMKAKQKFVYNMQQGAGQPHVYSRDLSKLKIPLPPLSVQNKIADEVKRRMQKAKQLQKEAKEELEKAKAEVEKIILG</sequence>
<feature type="domain" description="Type I restriction modification DNA specificity" evidence="5">
    <location>
        <begin position="3"/>
        <end position="51"/>
    </location>
</feature>
<dbReference type="InterPro" id="IPR000055">
    <property type="entry name" value="Restrct_endonuc_typeI_TRD"/>
</dbReference>
<accession>A0A2H9N2E3</accession>
<dbReference type="InterPro" id="IPR044946">
    <property type="entry name" value="Restrct_endonuc_typeI_TRD_sf"/>
</dbReference>
<dbReference type="AlphaFoldDB" id="A0A2H9N2E3"/>
<proteinExistence type="inferred from homology"/>
<keyword evidence="2" id="KW-0680">Restriction system</keyword>
<reference evidence="7" key="1">
    <citation type="submission" date="2017-09" db="EMBL/GenBank/DDBJ databases">
        <title>Depth-based differentiation of microbial function through sediment-hosted aquifers and enrichment of novel symbionts in the deep terrestrial subsurface.</title>
        <authorList>
            <person name="Probst A.J."/>
            <person name="Ladd B."/>
            <person name="Jarett J.K."/>
            <person name="Geller-Mcgrath D.E."/>
            <person name="Sieber C.M.K."/>
            <person name="Emerson J.B."/>
            <person name="Anantharaman K."/>
            <person name="Thomas B.C."/>
            <person name="Malmstrom R."/>
            <person name="Stieglmeier M."/>
            <person name="Klingl A."/>
            <person name="Woyke T."/>
            <person name="Ryan C.M."/>
            <person name="Banfield J.F."/>
        </authorList>
    </citation>
    <scope>NUCLEOTIDE SEQUENCE [LARGE SCALE GENOMIC DNA]</scope>
</reference>
<evidence type="ECO:0000256" key="4">
    <source>
        <dbReference type="SAM" id="Coils"/>
    </source>
</evidence>